<organism evidence="2 3">
    <name type="scientific">Iris pallida</name>
    <name type="common">Sweet iris</name>
    <dbReference type="NCBI Taxonomy" id="29817"/>
    <lineage>
        <taxon>Eukaryota</taxon>
        <taxon>Viridiplantae</taxon>
        <taxon>Streptophyta</taxon>
        <taxon>Embryophyta</taxon>
        <taxon>Tracheophyta</taxon>
        <taxon>Spermatophyta</taxon>
        <taxon>Magnoliopsida</taxon>
        <taxon>Liliopsida</taxon>
        <taxon>Asparagales</taxon>
        <taxon>Iridaceae</taxon>
        <taxon>Iridoideae</taxon>
        <taxon>Irideae</taxon>
        <taxon>Iris</taxon>
    </lineage>
</organism>
<protein>
    <submittedName>
        <fullName evidence="2">Uncharacterized protein</fullName>
    </submittedName>
</protein>
<proteinExistence type="predicted"/>
<sequence>MGDHSNNKRAAEAFVDNYFPLKKPSSMCDVLDQVIPPIPNSTQEPSKTQGSADGHSQSKPRKSTSTPRKGSAAVIVCDTESDPSLMSLGVNYGARDYYYPSPSSSRNTGNSYEKDKKDVYDYTTPENSHEWWQGSYHY</sequence>
<feature type="compositionally biased region" description="Polar residues" evidence="1">
    <location>
        <begin position="40"/>
        <end position="68"/>
    </location>
</feature>
<dbReference type="Proteomes" id="UP001140949">
    <property type="component" value="Unassembled WGS sequence"/>
</dbReference>
<keyword evidence="3" id="KW-1185">Reference proteome</keyword>
<evidence type="ECO:0000313" key="2">
    <source>
        <dbReference type="EMBL" id="KAJ6830901.1"/>
    </source>
</evidence>
<reference evidence="2" key="2">
    <citation type="submission" date="2023-04" db="EMBL/GenBank/DDBJ databases">
        <authorList>
            <person name="Bruccoleri R.E."/>
            <person name="Oakeley E.J."/>
            <person name="Faust A.-M."/>
            <person name="Dessus-Babus S."/>
            <person name="Altorfer M."/>
            <person name="Burckhardt D."/>
            <person name="Oertli M."/>
            <person name="Naumann U."/>
            <person name="Petersen F."/>
            <person name="Wong J."/>
        </authorList>
    </citation>
    <scope>NUCLEOTIDE SEQUENCE</scope>
    <source>
        <strain evidence="2">GSM-AAB239-AS_SAM_17_03QT</strain>
        <tissue evidence="2">Leaf</tissue>
    </source>
</reference>
<comment type="caution">
    <text evidence="2">The sequence shown here is derived from an EMBL/GenBank/DDBJ whole genome shotgun (WGS) entry which is preliminary data.</text>
</comment>
<reference evidence="2" key="1">
    <citation type="journal article" date="2023" name="GigaByte">
        <title>Genome assembly of the bearded iris, Iris pallida Lam.</title>
        <authorList>
            <person name="Bruccoleri R.E."/>
            <person name="Oakeley E.J."/>
            <person name="Faust A.M.E."/>
            <person name="Altorfer M."/>
            <person name="Dessus-Babus S."/>
            <person name="Burckhardt D."/>
            <person name="Oertli M."/>
            <person name="Naumann U."/>
            <person name="Petersen F."/>
            <person name="Wong J."/>
        </authorList>
    </citation>
    <scope>NUCLEOTIDE SEQUENCE</scope>
    <source>
        <strain evidence="2">GSM-AAB239-AS_SAM_17_03QT</strain>
    </source>
</reference>
<name>A0AAX6GRK6_IRIPA</name>
<gene>
    <name evidence="2" type="ORF">M6B38_352720</name>
</gene>
<dbReference type="AlphaFoldDB" id="A0AAX6GRK6"/>
<evidence type="ECO:0000256" key="1">
    <source>
        <dbReference type="SAM" id="MobiDB-lite"/>
    </source>
</evidence>
<dbReference type="EMBL" id="JANAVB010017196">
    <property type="protein sequence ID" value="KAJ6830901.1"/>
    <property type="molecule type" value="Genomic_DNA"/>
</dbReference>
<evidence type="ECO:0000313" key="3">
    <source>
        <dbReference type="Proteomes" id="UP001140949"/>
    </source>
</evidence>
<accession>A0AAX6GRK6</accession>
<feature type="region of interest" description="Disordered" evidence="1">
    <location>
        <begin position="97"/>
        <end position="118"/>
    </location>
</feature>
<feature type="region of interest" description="Disordered" evidence="1">
    <location>
        <begin position="30"/>
        <end position="77"/>
    </location>
</feature>